<evidence type="ECO:0000256" key="2">
    <source>
        <dbReference type="ARBA" id="ARBA00023015"/>
    </source>
</evidence>
<dbReference type="AlphaFoldDB" id="A0A6M1R903"/>
<dbReference type="NCBIfam" id="TIGR02937">
    <property type="entry name" value="sigma70-ECF"/>
    <property type="match status" value="1"/>
</dbReference>
<evidence type="ECO:0000256" key="3">
    <source>
        <dbReference type="ARBA" id="ARBA00023082"/>
    </source>
</evidence>
<dbReference type="PANTHER" id="PTHR43133:SF8">
    <property type="entry name" value="RNA POLYMERASE SIGMA FACTOR HI_1459-RELATED"/>
    <property type="match status" value="1"/>
</dbReference>
<dbReference type="Gene3D" id="1.10.10.10">
    <property type="entry name" value="Winged helix-like DNA-binding domain superfamily/Winged helix DNA-binding domain"/>
    <property type="match status" value="1"/>
</dbReference>
<evidence type="ECO:0000256" key="1">
    <source>
        <dbReference type="ARBA" id="ARBA00010641"/>
    </source>
</evidence>
<keyword evidence="5" id="KW-0804">Transcription</keyword>
<comment type="similarity">
    <text evidence="1">Belongs to the sigma-70 factor family. ECF subfamily.</text>
</comment>
<evidence type="ECO:0000256" key="5">
    <source>
        <dbReference type="ARBA" id="ARBA00023163"/>
    </source>
</evidence>
<dbReference type="InterPro" id="IPR039425">
    <property type="entry name" value="RNA_pol_sigma-70-like"/>
</dbReference>
<feature type="domain" description="RNA polymerase sigma factor 70 region 4 type 2" evidence="6">
    <location>
        <begin position="117"/>
        <end position="167"/>
    </location>
</feature>
<dbReference type="Proteomes" id="UP000483261">
    <property type="component" value="Unassembled WGS sequence"/>
</dbReference>
<keyword evidence="3" id="KW-0731">Sigma factor</keyword>
<dbReference type="SUPFAM" id="SSF88946">
    <property type="entry name" value="Sigma2 domain of RNA polymerase sigma factors"/>
    <property type="match status" value="1"/>
</dbReference>
<keyword evidence="8" id="KW-1185">Reference proteome</keyword>
<evidence type="ECO:0000256" key="4">
    <source>
        <dbReference type="ARBA" id="ARBA00023125"/>
    </source>
</evidence>
<keyword evidence="4" id="KW-0238">DNA-binding</keyword>
<reference evidence="7 8" key="1">
    <citation type="submission" date="2020-02" db="EMBL/GenBank/DDBJ databases">
        <title>Whole-genome analyses of novel actinobacteria.</title>
        <authorList>
            <person name="Sahin N."/>
        </authorList>
    </citation>
    <scope>NUCLEOTIDE SEQUENCE [LARGE SCALE GENOMIC DNA]</scope>
    <source>
        <strain evidence="7 8">KC13</strain>
    </source>
</reference>
<dbReference type="Pfam" id="PF08281">
    <property type="entry name" value="Sigma70_r4_2"/>
    <property type="match status" value="1"/>
</dbReference>
<dbReference type="GO" id="GO:0006352">
    <property type="term" value="P:DNA-templated transcription initiation"/>
    <property type="evidence" value="ECO:0007669"/>
    <property type="project" value="InterPro"/>
</dbReference>
<keyword evidence="2" id="KW-0805">Transcription regulation</keyword>
<dbReference type="GO" id="GO:0003677">
    <property type="term" value="F:DNA binding"/>
    <property type="evidence" value="ECO:0007669"/>
    <property type="project" value="UniProtKB-KW"/>
</dbReference>
<dbReference type="InterPro" id="IPR013325">
    <property type="entry name" value="RNA_pol_sigma_r2"/>
</dbReference>
<name>A0A6M1R903_9ACTN</name>
<dbReference type="SUPFAM" id="SSF88659">
    <property type="entry name" value="Sigma3 and sigma4 domains of RNA polymerase sigma factors"/>
    <property type="match status" value="1"/>
</dbReference>
<evidence type="ECO:0000259" key="6">
    <source>
        <dbReference type="Pfam" id="PF08281"/>
    </source>
</evidence>
<comment type="caution">
    <text evidence="7">The sequence shown here is derived from an EMBL/GenBank/DDBJ whole genome shotgun (WGS) entry which is preliminary data.</text>
</comment>
<sequence length="188" mass="20965">MGHNENGPPSHEAAFTRLYEATYADLRRFIERRVHPSHAEDVLAQVYLVAWRRYAEVPGVYDEQRAWLFGVAHRTLSNEYRAAERWQQLTLQIADAQLVGPGTVGSEPDLVAARVDLATAWRRLSPVHQEAIALTVWDSLTTRQAAEVLGISPVAYRLRLSRARRALRALAAACPQPVTPTATARSSS</sequence>
<dbReference type="InterPro" id="IPR013249">
    <property type="entry name" value="RNA_pol_sigma70_r4_t2"/>
</dbReference>
<proteinExistence type="inferred from homology"/>
<dbReference type="PANTHER" id="PTHR43133">
    <property type="entry name" value="RNA POLYMERASE ECF-TYPE SIGMA FACTO"/>
    <property type="match status" value="1"/>
</dbReference>
<organism evidence="7 8">
    <name type="scientific">Nocardioides turkmenicus</name>
    <dbReference type="NCBI Taxonomy" id="2711220"/>
    <lineage>
        <taxon>Bacteria</taxon>
        <taxon>Bacillati</taxon>
        <taxon>Actinomycetota</taxon>
        <taxon>Actinomycetes</taxon>
        <taxon>Propionibacteriales</taxon>
        <taxon>Nocardioidaceae</taxon>
        <taxon>Nocardioides</taxon>
    </lineage>
</organism>
<dbReference type="InterPro" id="IPR036388">
    <property type="entry name" value="WH-like_DNA-bd_sf"/>
</dbReference>
<gene>
    <name evidence="7" type="ORF">G5C66_15125</name>
</gene>
<dbReference type="Gene3D" id="1.10.1740.10">
    <property type="match status" value="1"/>
</dbReference>
<evidence type="ECO:0000313" key="8">
    <source>
        <dbReference type="Proteomes" id="UP000483261"/>
    </source>
</evidence>
<dbReference type="EMBL" id="JAALAA010000012">
    <property type="protein sequence ID" value="NGN94068.1"/>
    <property type="molecule type" value="Genomic_DNA"/>
</dbReference>
<dbReference type="InterPro" id="IPR014284">
    <property type="entry name" value="RNA_pol_sigma-70_dom"/>
</dbReference>
<evidence type="ECO:0000313" key="7">
    <source>
        <dbReference type="EMBL" id="NGN94068.1"/>
    </source>
</evidence>
<protein>
    <submittedName>
        <fullName evidence="7">Sigma-70 family RNA polymerase sigma factor</fullName>
    </submittedName>
</protein>
<accession>A0A6M1R903</accession>
<dbReference type="RefSeq" id="WP_165111796.1">
    <property type="nucleotide sequence ID" value="NZ_JAALAA010000012.1"/>
</dbReference>
<dbReference type="GO" id="GO:0016987">
    <property type="term" value="F:sigma factor activity"/>
    <property type="evidence" value="ECO:0007669"/>
    <property type="project" value="UniProtKB-KW"/>
</dbReference>
<dbReference type="InterPro" id="IPR013324">
    <property type="entry name" value="RNA_pol_sigma_r3/r4-like"/>
</dbReference>